<dbReference type="Proteomes" id="UP000075359">
    <property type="component" value="Unassembled WGS sequence"/>
</dbReference>
<keyword evidence="2 4" id="KW-0479">Metal-binding</keyword>
<dbReference type="Pfam" id="PF13899">
    <property type="entry name" value="Thioredoxin_7"/>
    <property type="match status" value="1"/>
</dbReference>
<dbReference type="RefSeq" id="WP_082792157.1">
    <property type="nucleotide sequence ID" value="NZ_LNKT01000072.1"/>
</dbReference>
<evidence type="ECO:0000313" key="7">
    <source>
        <dbReference type="EMBL" id="KYJ85491.1"/>
    </source>
</evidence>
<keyword evidence="1 4" id="KW-0349">Heme</keyword>
<dbReference type="SUPFAM" id="SSF52833">
    <property type="entry name" value="Thioredoxin-like"/>
    <property type="match status" value="1"/>
</dbReference>
<dbReference type="OrthoDB" id="5372481at2"/>
<dbReference type="InterPro" id="IPR009056">
    <property type="entry name" value="Cyt_c-like_dom"/>
</dbReference>
<accession>A0A151CD96</accession>
<evidence type="ECO:0000256" key="1">
    <source>
        <dbReference type="ARBA" id="ARBA00022617"/>
    </source>
</evidence>
<dbReference type="Gene3D" id="1.10.760.10">
    <property type="entry name" value="Cytochrome c-like domain"/>
    <property type="match status" value="1"/>
</dbReference>
<feature type="domain" description="Thioredoxin" evidence="6">
    <location>
        <begin position="111"/>
        <end position="256"/>
    </location>
</feature>
<dbReference type="GO" id="GO:0009055">
    <property type="term" value="F:electron transfer activity"/>
    <property type="evidence" value="ECO:0007669"/>
    <property type="project" value="InterPro"/>
</dbReference>
<name>A0A151CD96_9BACT</name>
<organism evidence="7 8">
    <name type="scientific">Sulfurovum riftiae</name>
    <dbReference type="NCBI Taxonomy" id="1630136"/>
    <lineage>
        <taxon>Bacteria</taxon>
        <taxon>Pseudomonadati</taxon>
        <taxon>Campylobacterota</taxon>
        <taxon>Epsilonproteobacteria</taxon>
        <taxon>Campylobacterales</taxon>
        <taxon>Sulfurovaceae</taxon>
        <taxon>Sulfurovum</taxon>
    </lineage>
</organism>
<keyword evidence="8" id="KW-1185">Reference proteome</keyword>
<sequence length="262" mass="30073">MKRFTQTCLAFVVFAACLSANEGEKVYQKKCASCHEAYIPMTKLMENFVEQENKLLKLKAPTLNQLSYRLKQQIGDPKGDEEIHRMEVSAFISDYVNNPDKQKTVCLRDVIQYFDTMPSMKDQISEEELASVSEYIYDFDKKVVAEKGVKHKLFDSALQEAQKNNKIIVLKAMTEHCHYCKKMDREVMVDDQVVKALQKDFVVVQVDITKNPLPLGLTAELTPSFFFVDKNKKVLQKVVGSWNVEDFLAILREIKALKGVTK</sequence>
<proteinExistence type="predicted"/>
<evidence type="ECO:0000313" key="8">
    <source>
        <dbReference type="Proteomes" id="UP000075359"/>
    </source>
</evidence>
<evidence type="ECO:0000256" key="2">
    <source>
        <dbReference type="ARBA" id="ARBA00022723"/>
    </source>
</evidence>
<gene>
    <name evidence="7" type="ORF">AS592_04040</name>
</gene>
<evidence type="ECO:0008006" key="9">
    <source>
        <dbReference type="Google" id="ProtNLM"/>
    </source>
</evidence>
<evidence type="ECO:0000259" key="6">
    <source>
        <dbReference type="PROSITE" id="PS51352"/>
    </source>
</evidence>
<evidence type="ECO:0000256" key="3">
    <source>
        <dbReference type="ARBA" id="ARBA00023004"/>
    </source>
</evidence>
<feature type="domain" description="Cytochrome c" evidence="5">
    <location>
        <begin position="18"/>
        <end position="140"/>
    </location>
</feature>
<dbReference type="PROSITE" id="PS51257">
    <property type="entry name" value="PROKAR_LIPOPROTEIN"/>
    <property type="match status" value="1"/>
</dbReference>
<evidence type="ECO:0000256" key="4">
    <source>
        <dbReference type="PROSITE-ProRule" id="PRU00433"/>
    </source>
</evidence>
<dbReference type="PROSITE" id="PS51007">
    <property type="entry name" value="CYTC"/>
    <property type="match status" value="1"/>
</dbReference>
<dbReference type="PROSITE" id="PS51352">
    <property type="entry name" value="THIOREDOXIN_2"/>
    <property type="match status" value="1"/>
</dbReference>
<dbReference type="STRING" id="1630136.AS592_04040"/>
<keyword evidence="3 4" id="KW-0408">Iron</keyword>
<dbReference type="GO" id="GO:0046872">
    <property type="term" value="F:metal ion binding"/>
    <property type="evidence" value="ECO:0007669"/>
    <property type="project" value="UniProtKB-KW"/>
</dbReference>
<dbReference type="InterPro" id="IPR013766">
    <property type="entry name" value="Thioredoxin_domain"/>
</dbReference>
<dbReference type="SUPFAM" id="SSF46626">
    <property type="entry name" value="Cytochrome c"/>
    <property type="match status" value="1"/>
</dbReference>
<dbReference type="EMBL" id="LNKT01000072">
    <property type="protein sequence ID" value="KYJ85491.1"/>
    <property type="molecule type" value="Genomic_DNA"/>
</dbReference>
<dbReference type="AlphaFoldDB" id="A0A151CD96"/>
<dbReference type="InterPro" id="IPR036249">
    <property type="entry name" value="Thioredoxin-like_sf"/>
</dbReference>
<comment type="caution">
    <text evidence="7">The sequence shown here is derived from an EMBL/GenBank/DDBJ whole genome shotgun (WGS) entry which is preliminary data.</text>
</comment>
<dbReference type="InterPro" id="IPR036909">
    <property type="entry name" value="Cyt_c-like_dom_sf"/>
</dbReference>
<dbReference type="GO" id="GO:0020037">
    <property type="term" value="F:heme binding"/>
    <property type="evidence" value="ECO:0007669"/>
    <property type="project" value="InterPro"/>
</dbReference>
<reference evidence="7 8" key="1">
    <citation type="submission" date="2015-11" db="EMBL/GenBank/DDBJ databases">
        <title>Draft genome of Sulfurovum riftiae 1812E, a member of the Epsilonproteobacteria isolated from the tube of the deep-sea hydrothermal vent tubewom Riftia pachyptila.</title>
        <authorList>
            <person name="Vetriani C."/>
            <person name="Giovannelli D."/>
        </authorList>
    </citation>
    <scope>NUCLEOTIDE SEQUENCE [LARGE SCALE GENOMIC DNA]</scope>
    <source>
        <strain evidence="7 8">1812E</strain>
    </source>
</reference>
<dbReference type="Gene3D" id="3.40.30.10">
    <property type="entry name" value="Glutaredoxin"/>
    <property type="match status" value="1"/>
</dbReference>
<evidence type="ECO:0000259" key="5">
    <source>
        <dbReference type="PROSITE" id="PS51007"/>
    </source>
</evidence>
<protein>
    <recommendedName>
        <fullName evidence="9">Cytochrome c domain-containing protein</fullName>
    </recommendedName>
</protein>